<dbReference type="Pfam" id="PF04828">
    <property type="entry name" value="GFA"/>
    <property type="match status" value="1"/>
</dbReference>
<dbReference type="STRING" id="935700.jaqu_37660"/>
<organism evidence="6 7">
    <name type="scientific">Jannaschia aquimarina</name>
    <dbReference type="NCBI Taxonomy" id="935700"/>
    <lineage>
        <taxon>Bacteria</taxon>
        <taxon>Pseudomonadati</taxon>
        <taxon>Pseudomonadota</taxon>
        <taxon>Alphaproteobacteria</taxon>
        <taxon>Rhodobacterales</taxon>
        <taxon>Roseobacteraceae</taxon>
        <taxon>Jannaschia</taxon>
    </lineage>
</organism>
<protein>
    <submittedName>
        <fullName evidence="6">Glutathione-dependent formaldehyde-activating enzyme</fullName>
    </submittedName>
</protein>
<dbReference type="InterPro" id="IPR011057">
    <property type="entry name" value="Mss4-like_sf"/>
</dbReference>
<dbReference type="PROSITE" id="PS51891">
    <property type="entry name" value="CENP_V_GFA"/>
    <property type="match status" value="1"/>
</dbReference>
<dbReference type="GO" id="GO:0046872">
    <property type="term" value="F:metal ion binding"/>
    <property type="evidence" value="ECO:0007669"/>
    <property type="project" value="UniProtKB-KW"/>
</dbReference>
<dbReference type="GO" id="GO:0016846">
    <property type="term" value="F:carbon-sulfur lyase activity"/>
    <property type="evidence" value="ECO:0007669"/>
    <property type="project" value="InterPro"/>
</dbReference>
<evidence type="ECO:0000313" key="6">
    <source>
        <dbReference type="EMBL" id="KIT14476.1"/>
    </source>
</evidence>
<feature type="domain" description="CENP-V/GFA" evidence="5">
    <location>
        <begin position="2"/>
        <end position="112"/>
    </location>
</feature>
<keyword evidence="2" id="KW-0479">Metal-binding</keyword>
<dbReference type="RefSeq" id="WP_043920514.1">
    <property type="nucleotide sequence ID" value="NZ_FZPF01000010.1"/>
</dbReference>
<dbReference type="PATRIC" id="fig|935700.4.peg.3881"/>
<dbReference type="Proteomes" id="UP000032232">
    <property type="component" value="Unassembled WGS sequence"/>
</dbReference>
<evidence type="ECO:0000256" key="1">
    <source>
        <dbReference type="ARBA" id="ARBA00005495"/>
    </source>
</evidence>
<comment type="similarity">
    <text evidence="1">Belongs to the Gfa family.</text>
</comment>
<gene>
    <name evidence="6" type="ORF">jaqu_37660</name>
</gene>
<reference evidence="6 7" key="1">
    <citation type="submission" date="2015-02" db="EMBL/GenBank/DDBJ databases">
        <title>Genome Sequence of Jannaschia aquimarina DSM28248, a member of the Roseobacter clade.</title>
        <authorList>
            <person name="Voget S."/>
            <person name="Daniel R."/>
        </authorList>
    </citation>
    <scope>NUCLEOTIDE SEQUENCE [LARGE SCALE GENOMIC DNA]</scope>
    <source>
        <strain evidence="6 7">GSW-M26</strain>
    </source>
</reference>
<dbReference type="PANTHER" id="PTHR33337:SF40">
    <property type="entry name" value="CENP-V_GFA DOMAIN-CONTAINING PROTEIN-RELATED"/>
    <property type="match status" value="1"/>
</dbReference>
<dbReference type="EMBL" id="JYFE01000074">
    <property type="protein sequence ID" value="KIT14476.1"/>
    <property type="molecule type" value="Genomic_DNA"/>
</dbReference>
<proteinExistence type="inferred from homology"/>
<evidence type="ECO:0000256" key="4">
    <source>
        <dbReference type="ARBA" id="ARBA00023239"/>
    </source>
</evidence>
<evidence type="ECO:0000259" key="5">
    <source>
        <dbReference type="PROSITE" id="PS51891"/>
    </source>
</evidence>
<dbReference type="InterPro" id="IPR006913">
    <property type="entry name" value="CENP-V/GFA"/>
</dbReference>
<name>A0A0D1EC47_9RHOB</name>
<evidence type="ECO:0000313" key="7">
    <source>
        <dbReference type="Proteomes" id="UP000032232"/>
    </source>
</evidence>
<keyword evidence="4" id="KW-0456">Lyase</keyword>
<dbReference type="OrthoDB" id="9807246at2"/>
<dbReference type="AlphaFoldDB" id="A0A0D1EC47"/>
<keyword evidence="3" id="KW-0862">Zinc</keyword>
<keyword evidence="7" id="KW-1185">Reference proteome</keyword>
<sequence>MVKGSCLCGAIRFEIDEVPGPVTACHCGQCSKSTGNYAMATPVPWTAIRMEGTPRWYASSETGRRGFCGSCGSYLFWEEGDGMAYVSAGALDGAEDLPLDGHLHYADRGDWYRIDDGRPHWRTGRRSEEVAP</sequence>
<dbReference type="PANTHER" id="PTHR33337">
    <property type="entry name" value="GFA DOMAIN-CONTAINING PROTEIN"/>
    <property type="match status" value="1"/>
</dbReference>
<evidence type="ECO:0000256" key="2">
    <source>
        <dbReference type="ARBA" id="ARBA00022723"/>
    </source>
</evidence>
<dbReference type="SUPFAM" id="SSF51316">
    <property type="entry name" value="Mss4-like"/>
    <property type="match status" value="1"/>
</dbReference>
<dbReference type="Gene3D" id="3.90.1590.10">
    <property type="entry name" value="glutathione-dependent formaldehyde- activating enzyme (gfa)"/>
    <property type="match status" value="1"/>
</dbReference>
<accession>A0A0D1EC47</accession>
<evidence type="ECO:0000256" key="3">
    <source>
        <dbReference type="ARBA" id="ARBA00022833"/>
    </source>
</evidence>
<comment type="caution">
    <text evidence="6">The sequence shown here is derived from an EMBL/GenBank/DDBJ whole genome shotgun (WGS) entry which is preliminary data.</text>
</comment>